<accession>A0A0R3K3T7</accession>
<dbReference type="InterPro" id="IPR044145">
    <property type="entry name" value="IF2_II"/>
</dbReference>
<dbReference type="InterPro" id="IPR036925">
    <property type="entry name" value="TIF_IF2_dom3_sf"/>
</dbReference>
<evidence type="ECO:0000256" key="12">
    <source>
        <dbReference type="RuleBase" id="RU000645"/>
    </source>
</evidence>
<dbReference type="FunFam" id="3.40.50.300:FF:000019">
    <property type="entry name" value="Translation initiation factor IF-2"/>
    <property type="match status" value="1"/>
</dbReference>
<evidence type="ECO:0000256" key="9">
    <source>
        <dbReference type="ARBA" id="ARBA00025162"/>
    </source>
</evidence>
<dbReference type="InterPro" id="IPR005225">
    <property type="entry name" value="Small_GTP-bd"/>
</dbReference>
<evidence type="ECO:0000256" key="6">
    <source>
        <dbReference type="ARBA" id="ARBA00022741"/>
    </source>
</evidence>
<sequence>MSIIRVYELAKQLNMSSKQAIELLHNEFGIDVKNHLSAIEGEEAKIIMEYVDEIKNGVNKKENTEEVKEEAQAVSPEVELEKFEELDVDDDFKKNEKIRKKVKSEKIKKINKEVKKEEEQVEDIGIITIPDFIKVSTLAEKIKRPATEILKKLILMGVMVSINHEISFEVAEKIAEQYNILVEKEVKLEREEVLINDFEDKKEDLMSRPPVVTVMGHVDHGKTSLLDSIRHAKVVETEAGGITQHIGAYTVDIDEKKIVFLDTPGHEAFTAMRARGAQVTDIAILVVAADDGVMPQTVEAINHAKAANVPIIVAINKIDKPGANPDRVKQELTEYGLVAEDWGGDTICVPVSAKTKVGIDTLLEMILLVAEMQELKANPNRTAKGTIIEAKLDKGRGPVATAIVQKGTLKVGDSVIAGNTYGKIRALVDDKGKKVKSAGPSIPVEILGLSEVPNAGDILYTVADEKTARQISELRKEKERQQYFASTAKVTLEDLFSQIKEGKVKDLNIIVKADVQGSAEALKQSLEKLTNDEVRVRVIHTGVGAISETDITLASASNAIIIGFNVRPDNMARQLAEKEKVEVKTYRIIYEAIDDIEAAMKGMLEPEYREVVTARLSVRQTFKVSSIGTIAGCYVEDGKINRNNNIRVIRNGVVVFEGRISSLKRFKEDVREVAAGYECGLTIERFNDIKEGDTLESYTTEEVKRA</sequence>
<evidence type="ECO:0000313" key="15">
    <source>
        <dbReference type="EMBL" id="KRQ86991.1"/>
    </source>
</evidence>
<dbReference type="InterPro" id="IPR000178">
    <property type="entry name" value="TF_IF2_bacterial-like"/>
</dbReference>
<dbReference type="PATRIC" id="fig|908809.3.peg.1190"/>
<dbReference type="PROSITE" id="PS51722">
    <property type="entry name" value="G_TR_2"/>
    <property type="match status" value="1"/>
</dbReference>
<dbReference type="AlphaFoldDB" id="A0A0R3K3T7"/>
<dbReference type="Gene3D" id="1.10.10.2480">
    <property type="match status" value="1"/>
</dbReference>
<dbReference type="Pfam" id="PF03144">
    <property type="entry name" value="GTP_EFTU_D2"/>
    <property type="match status" value="1"/>
</dbReference>
<dbReference type="SUPFAM" id="SSF52156">
    <property type="entry name" value="Initiation factor IF2/eIF5b, domain 3"/>
    <property type="match status" value="1"/>
</dbReference>
<evidence type="ECO:0000256" key="5">
    <source>
        <dbReference type="ARBA" id="ARBA00022540"/>
    </source>
</evidence>
<comment type="subcellular location">
    <subcellularLocation>
        <location evidence="1 10 12">Cytoplasm</location>
    </subcellularLocation>
</comment>
<dbReference type="CDD" id="cd01887">
    <property type="entry name" value="IF2_eIF5B"/>
    <property type="match status" value="1"/>
</dbReference>
<dbReference type="CDD" id="cd03692">
    <property type="entry name" value="mtIF2_IVc"/>
    <property type="match status" value="1"/>
</dbReference>
<dbReference type="InterPro" id="IPR027417">
    <property type="entry name" value="P-loop_NTPase"/>
</dbReference>
<dbReference type="OrthoDB" id="9811804at2"/>
<dbReference type="Gene3D" id="3.40.50.300">
    <property type="entry name" value="P-loop containing nucleotide triphosphate hydrolases"/>
    <property type="match status" value="1"/>
</dbReference>
<dbReference type="PROSITE" id="PS01176">
    <property type="entry name" value="IF2"/>
    <property type="match status" value="1"/>
</dbReference>
<dbReference type="HAMAP" id="MF_00100_B">
    <property type="entry name" value="IF_2_B"/>
    <property type="match status" value="1"/>
</dbReference>
<dbReference type="Pfam" id="PF22042">
    <property type="entry name" value="EF-G_D2"/>
    <property type="match status" value="1"/>
</dbReference>
<evidence type="ECO:0000256" key="1">
    <source>
        <dbReference type="ARBA" id="ARBA00004496"/>
    </source>
</evidence>
<dbReference type="FunFam" id="2.40.30.10:FF:000008">
    <property type="entry name" value="Translation initiation factor IF-2"/>
    <property type="match status" value="1"/>
</dbReference>
<dbReference type="NCBIfam" id="TIGR00231">
    <property type="entry name" value="small_GTP"/>
    <property type="match status" value="1"/>
</dbReference>
<feature type="domain" description="Tr-type G" evidence="14">
    <location>
        <begin position="207"/>
        <end position="376"/>
    </location>
</feature>
<evidence type="ECO:0000256" key="8">
    <source>
        <dbReference type="ARBA" id="ARBA00023134"/>
    </source>
</evidence>
<dbReference type="InterPro" id="IPR023115">
    <property type="entry name" value="TIF_IF2_dom3"/>
</dbReference>
<dbReference type="PANTHER" id="PTHR43381:SF5">
    <property type="entry name" value="TR-TYPE G DOMAIN-CONTAINING PROTEIN"/>
    <property type="match status" value="1"/>
</dbReference>
<feature type="coiled-coil region" evidence="13">
    <location>
        <begin position="171"/>
        <end position="208"/>
    </location>
</feature>
<keyword evidence="6 10" id="KW-0547">Nucleotide-binding</keyword>
<dbReference type="Pfam" id="PF00009">
    <property type="entry name" value="GTP_EFTU"/>
    <property type="match status" value="1"/>
</dbReference>
<dbReference type="Pfam" id="PF11987">
    <property type="entry name" value="IF-2"/>
    <property type="match status" value="1"/>
</dbReference>
<organism evidence="15 16">
    <name type="scientific">Caloramator mitchellensis</name>
    <dbReference type="NCBI Taxonomy" id="908809"/>
    <lineage>
        <taxon>Bacteria</taxon>
        <taxon>Bacillati</taxon>
        <taxon>Bacillota</taxon>
        <taxon>Clostridia</taxon>
        <taxon>Eubacteriales</taxon>
        <taxon>Clostridiaceae</taxon>
        <taxon>Caloramator</taxon>
    </lineage>
</organism>
<comment type="similarity">
    <text evidence="2 10 11">Belongs to the TRAFAC class translation factor GTPase superfamily. Classic translation factor GTPase family. IF-2 subfamily.</text>
</comment>
<dbReference type="GO" id="GO:0003924">
    <property type="term" value="F:GTPase activity"/>
    <property type="evidence" value="ECO:0007669"/>
    <property type="project" value="UniProtKB-UniRule"/>
</dbReference>
<evidence type="ECO:0000256" key="11">
    <source>
        <dbReference type="RuleBase" id="RU000644"/>
    </source>
</evidence>
<dbReference type="InterPro" id="IPR006847">
    <property type="entry name" value="IF2_N"/>
</dbReference>
<dbReference type="InterPro" id="IPR053905">
    <property type="entry name" value="EF-G-like_DII"/>
</dbReference>
<dbReference type="Gene3D" id="2.40.30.10">
    <property type="entry name" value="Translation factors"/>
    <property type="match status" value="2"/>
</dbReference>
<dbReference type="Pfam" id="PF04760">
    <property type="entry name" value="IF2_N"/>
    <property type="match status" value="2"/>
</dbReference>
<keyword evidence="16" id="KW-1185">Reference proteome</keyword>
<dbReference type="RefSeq" id="WP_057978094.1">
    <property type="nucleotide sequence ID" value="NZ_LKHP01000005.1"/>
</dbReference>
<feature type="region of interest" description="G-domain" evidence="10">
    <location>
        <begin position="210"/>
        <end position="358"/>
    </location>
</feature>
<keyword evidence="7 10" id="KW-0648">Protein biosynthesis</keyword>
<evidence type="ECO:0000256" key="10">
    <source>
        <dbReference type="HAMAP-Rule" id="MF_00100"/>
    </source>
</evidence>
<feature type="binding site" evidence="10">
    <location>
        <begin position="262"/>
        <end position="266"/>
    </location>
    <ligand>
        <name>GTP</name>
        <dbReference type="ChEBI" id="CHEBI:37565"/>
    </ligand>
</feature>
<evidence type="ECO:0000256" key="13">
    <source>
        <dbReference type="SAM" id="Coils"/>
    </source>
</evidence>
<dbReference type="GO" id="GO:0005829">
    <property type="term" value="C:cytosol"/>
    <property type="evidence" value="ECO:0007669"/>
    <property type="project" value="TreeGrafter"/>
</dbReference>
<reference evidence="15 16" key="1">
    <citation type="submission" date="2015-09" db="EMBL/GenBank/DDBJ databases">
        <title>Draft genome sequence of a Caloramator mitchellensis, a moderate thermophile from the Great Artesian Basin of Australia.</title>
        <authorList>
            <person name="Patel B.K."/>
        </authorList>
    </citation>
    <scope>NUCLEOTIDE SEQUENCE [LARGE SCALE GENOMIC DNA]</scope>
    <source>
        <strain evidence="15 16">VF08</strain>
    </source>
</reference>
<evidence type="ECO:0000256" key="3">
    <source>
        <dbReference type="ARBA" id="ARBA00020675"/>
    </source>
</evidence>
<keyword evidence="8 10" id="KW-0342">GTP-binding</keyword>
<feature type="binding site" evidence="10">
    <location>
        <begin position="216"/>
        <end position="223"/>
    </location>
    <ligand>
        <name>GTP</name>
        <dbReference type="ChEBI" id="CHEBI:37565"/>
    </ligand>
</feature>
<keyword evidence="4 10" id="KW-0963">Cytoplasm</keyword>
<comment type="function">
    <text evidence="9 10 11">One of the essential components for the initiation of protein synthesis. Protects formylmethionyl-tRNA from spontaneous hydrolysis and promotes its binding to the 30S ribosomal subunits. Also involved in the hydrolysis of GTP during the formation of the 70S ribosomal complex.</text>
</comment>
<dbReference type="InterPro" id="IPR004161">
    <property type="entry name" value="EFTu-like_2"/>
</dbReference>
<dbReference type="PANTHER" id="PTHR43381">
    <property type="entry name" value="TRANSLATION INITIATION FACTOR IF-2-RELATED"/>
    <property type="match status" value="1"/>
</dbReference>
<name>A0A0R3K3T7_CALMK</name>
<dbReference type="EMBL" id="LKHP01000005">
    <property type="protein sequence ID" value="KRQ86991.1"/>
    <property type="molecule type" value="Genomic_DNA"/>
</dbReference>
<dbReference type="FunFam" id="2.40.30.10:FF:000007">
    <property type="entry name" value="Translation initiation factor IF-2"/>
    <property type="match status" value="1"/>
</dbReference>
<dbReference type="InterPro" id="IPR000795">
    <property type="entry name" value="T_Tr_GTP-bd_dom"/>
</dbReference>
<comment type="caution">
    <text evidence="15">The sequence shown here is derived from an EMBL/GenBank/DDBJ whole genome shotgun (WGS) entry which is preliminary data.</text>
</comment>
<evidence type="ECO:0000259" key="14">
    <source>
        <dbReference type="PROSITE" id="PS51722"/>
    </source>
</evidence>
<gene>
    <name evidence="10 15" type="primary">infB</name>
    <name evidence="15" type="ORF">ABG79_01181</name>
</gene>
<evidence type="ECO:0000313" key="16">
    <source>
        <dbReference type="Proteomes" id="UP000052015"/>
    </source>
</evidence>
<feature type="binding site" evidence="10">
    <location>
        <begin position="316"/>
        <end position="319"/>
    </location>
    <ligand>
        <name>GTP</name>
        <dbReference type="ChEBI" id="CHEBI:37565"/>
    </ligand>
</feature>
<keyword evidence="13" id="KW-0175">Coiled coil</keyword>
<dbReference type="SUPFAM" id="SSF52540">
    <property type="entry name" value="P-loop containing nucleoside triphosphate hydrolases"/>
    <property type="match status" value="1"/>
</dbReference>
<evidence type="ECO:0000256" key="4">
    <source>
        <dbReference type="ARBA" id="ARBA00022490"/>
    </source>
</evidence>
<dbReference type="NCBIfam" id="TIGR00487">
    <property type="entry name" value="IF-2"/>
    <property type="match status" value="1"/>
</dbReference>
<keyword evidence="5 10" id="KW-0396">Initiation factor</keyword>
<evidence type="ECO:0000256" key="2">
    <source>
        <dbReference type="ARBA" id="ARBA00007733"/>
    </source>
</evidence>
<dbReference type="GO" id="GO:0005525">
    <property type="term" value="F:GTP binding"/>
    <property type="evidence" value="ECO:0007669"/>
    <property type="project" value="UniProtKB-KW"/>
</dbReference>
<dbReference type="FunFam" id="3.40.50.10050:FF:000001">
    <property type="entry name" value="Translation initiation factor IF-2"/>
    <property type="match status" value="1"/>
</dbReference>
<dbReference type="CDD" id="cd03702">
    <property type="entry name" value="IF2_mtIF2_II"/>
    <property type="match status" value="1"/>
</dbReference>
<dbReference type="InterPro" id="IPR015760">
    <property type="entry name" value="TIF_IF2"/>
</dbReference>
<dbReference type="SUPFAM" id="SSF50447">
    <property type="entry name" value="Translation proteins"/>
    <property type="match status" value="2"/>
</dbReference>
<dbReference type="STRING" id="908809.ABG79_01181"/>
<evidence type="ECO:0000256" key="7">
    <source>
        <dbReference type="ARBA" id="ARBA00022917"/>
    </source>
</evidence>
<dbReference type="GO" id="GO:0003743">
    <property type="term" value="F:translation initiation factor activity"/>
    <property type="evidence" value="ECO:0007669"/>
    <property type="project" value="UniProtKB-UniRule"/>
</dbReference>
<dbReference type="Gene3D" id="3.40.50.10050">
    <property type="entry name" value="Translation initiation factor IF- 2, domain 3"/>
    <property type="match status" value="1"/>
</dbReference>
<proteinExistence type="inferred from homology"/>
<dbReference type="Proteomes" id="UP000052015">
    <property type="component" value="Unassembled WGS sequence"/>
</dbReference>
<dbReference type="InterPro" id="IPR009000">
    <property type="entry name" value="Transl_B-barrel_sf"/>
</dbReference>
<protein>
    <recommendedName>
        <fullName evidence="3 10">Translation initiation factor IF-2</fullName>
    </recommendedName>
</protein>